<gene>
    <name evidence="13" type="ORF">NQ318_003688</name>
</gene>
<sequence length="585" mass="67417">MFQVPLVTSSTYLTPAKFWEVVMLYHDRSHLVNRKLAAVSQILFYKITFESKAIQHVSELFARASLLYEVRRLKELTKECITGDFIKAVVECHDKNIVLTEMSINDFKNDCSSVVISIRILIPRNKNAQKCLEAVVLDKEKNSAVFSAVMEFEQTVLAPPFLYQIELTSSHNLRINLTNFEDADTAHAEWIATKLFPKLLKWSQNCEKKDEVSSLTLIPVDDYCSTYADLKQRYGADLIREWPNKSSTNPQKYIFEDIAIASYLISLWKDYPKDKISFVDCGCGNGLLVFILNQEGYQGYGVDVRRRPTWDIYPKETRLEVGTITSSSVFPDSTWIIGNHSDELTPWIPIMALRSSPNTNFFVLPCCPYDFSGQKYIRTNTSVSQYSDYFAYIRKICEMCGFDTKPDKLRIPSTKRTCLVGTRRKSSYQDLARINEEINKFINSRLSSAGMKLRCEFEKVRNCTQLSRDLIEKIVLTCVKNLLDKENLIEKTNGDYWNKGTSLSILELSQMIVSDDLKQLKKECGGLQTLFRNHRYLFEIKDCKVHLRVPLSLAESTKYKDKPCWFLKHHPGGCLHNAENCAYKH</sequence>
<comment type="caution">
    <text evidence="13">The sequence shown here is derived from an EMBL/GenBank/DDBJ whole genome shotgun (WGS) entry which is preliminary data.</text>
</comment>
<dbReference type="EC" id="2.1.1.211" evidence="11"/>
<protein>
    <recommendedName>
        <fullName evidence="11">tRNA (uracil-O(2)-)-methyltransferase</fullName>
        <ecNumber evidence="11">2.1.1.211</ecNumber>
    </recommendedName>
</protein>
<dbReference type="PANTHER" id="PTHR21210">
    <property type="entry name" value="TRNA (URACIL-O(2)-)-METHYLTRANSFERASE-RELATED"/>
    <property type="match status" value="1"/>
</dbReference>
<name>A0AAV8YFB0_9CUCU</name>
<keyword evidence="10" id="KW-0863">Zinc-finger</keyword>
<dbReference type="GO" id="GO:0005737">
    <property type="term" value="C:cytoplasm"/>
    <property type="evidence" value="ECO:0007669"/>
    <property type="project" value="UniProtKB-SubCell"/>
</dbReference>
<dbReference type="SUPFAM" id="SSF53335">
    <property type="entry name" value="S-adenosyl-L-methionine-dependent methyltransferases"/>
    <property type="match status" value="1"/>
</dbReference>
<dbReference type="EMBL" id="JAPWTK010000101">
    <property type="protein sequence ID" value="KAJ8950412.1"/>
    <property type="molecule type" value="Genomic_DNA"/>
</dbReference>
<feature type="zinc finger region" description="C3H1-type" evidence="10">
    <location>
        <begin position="558"/>
        <end position="585"/>
    </location>
</feature>
<dbReference type="InterPro" id="IPR000571">
    <property type="entry name" value="Znf_CCCH"/>
</dbReference>
<keyword evidence="4 11" id="KW-0963">Cytoplasm</keyword>
<organism evidence="13 14">
    <name type="scientific">Aromia moschata</name>
    <dbReference type="NCBI Taxonomy" id="1265417"/>
    <lineage>
        <taxon>Eukaryota</taxon>
        <taxon>Metazoa</taxon>
        <taxon>Ecdysozoa</taxon>
        <taxon>Arthropoda</taxon>
        <taxon>Hexapoda</taxon>
        <taxon>Insecta</taxon>
        <taxon>Pterygota</taxon>
        <taxon>Neoptera</taxon>
        <taxon>Endopterygota</taxon>
        <taxon>Coleoptera</taxon>
        <taxon>Polyphaga</taxon>
        <taxon>Cucujiformia</taxon>
        <taxon>Chrysomeloidea</taxon>
        <taxon>Cerambycidae</taxon>
        <taxon>Cerambycinae</taxon>
        <taxon>Callichromatini</taxon>
        <taxon>Aromia</taxon>
    </lineage>
</organism>
<proteinExistence type="inferred from homology"/>
<evidence type="ECO:0000256" key="6">
    <source>
        <dbReference type="ARBA" id="ARBA00022679"/>
    </source>
</evidence>
<dbReference type="InterPro" id="IPR011671">
    <property type="entry name" value="tRNA_uracil_MeTrfase"/>
</dbReference>
<comment type="function">
    <text evidence="11">Adenosyl-L-methionine (AdoMet)-dependent tRNA (uracil-O(2)-)-methyltransferase.</text>
</comment>
<dbReference type="InterPro" id="IPR029063">
    <property type="entry name" value="SAM-dependent_MTases_sf"/>
</dbReference>
<evidence type="ECO:0000256" key="7">
    <source>
        <dbReference type="ARBA" id="ARBA00022691"/>
    </source>
</evidence>
<evidence type="ECO:0000256" key="5">
    <source>
        <dbReference type="ARBA" id="ARBA00022603"/>
    </source>
</evidence>
<evidence type="ECO:0000256" key="3">
    <source>
        <dbReference type="ARBA" id="ARBA00009056"/>
    </source>
</evidence>
<dbReference type="PANTHER" id="PTHR21210:SF0">
    <property type="entry name" value="TRNA (URACIL-O(2)-)-METHYLTRANSFERASE-RELATED"/>
    <property type="match status" value="1"/>
</dbReference>
<evidence type="ECO:0000256" key="10">
    <source>
        <dbReference type="PROSITE-ProRule" id="PRU00723"/>
    </source>
</evidence>
<evidence type="ECO:0000256" key="9">
    <source>
        <dbReference type="ARBA" id="ARBA00047957"/>
    </source>
</evidence>
<comment type="catalytic activity">
    <reaction evidence="9 11">
        <text>uridine(44) in tRNA(Ser) + S-adenosyl-L-methionine = 2'-O-methyluridine(44) in tRNA(Ser) + S-adenosyl-L-homocysteine + H(+)</text>
        <dbReference type="Rhea" id="RHEA:43100"/>
        <dbReference type="Rhea" id="RHEA-COMP:10339"/>
        <dbReference type="Rhea" id="RHEA-COMP:10340"/>
        <dbReference type="ChEBI" id="CHEBI:15378"/>
        <dbReference type="ChEBI" id="CHEBI:57856"/>
        <dbReference type="ChEBI" id="CHEBI:59789"/>
        <dbReference type="ChEBI" id="CHEBI:65315"/>
        <dbReference type="ChEBI" id="CHEBI:74478"/>
        <dbReference type="EC" id="2.1.1.211"/>
    </reaction>
</comment>
<keyword evidence="10" id="KW-0862">Zinc</keyword>
<dbReference type="Proteomes" id="UP001162162">
    <property type="component" value="Unassembled WGS sequence"/>
</dbReference>
<evidence type="ECO:0000256" key="1">
    <source>
        <dbReference type="ARBA" id="ARBA00002778"/>
    </source>
</evidence>
<evidence type="ECO:0000313" key="14">
    <source>
        <dbReference type="Proteomes" id="UP001162162"/>
    </source>
</evidence>
<keyword evidence="8 11" id="KW-0819">tRNA processing</keyword>
<dbReference type="Pfam" id="PF07757">
    <property type="entry name" value="AdoMet_MTase"/>
    <property type="match status" value="1"/>
</dbReference>
<evidence type="ECO:0000256" key="11">
    <source>
        <dbReference type="RuleBase" id="RU368004"/>
    </source>
</evidence>
<feature type="domain" description="C3H1-type" evidence="12">
    <location>
        <begin position="558"/>
        <end position="585"/>
    </location>
</feature>
<comment type="similarity">
    <text evidence="3 11">Belongs to the TRM44 family.</text>
</comment>
<accession>A0AAV8YFB0</accession>
<evidence type="ECO:0000259" key="12">
    <source>
        <dbReference type="PROSITE" id="PS50103"/>
    </source>
</evidence>
<keyword evidence="5 11" id="KW-0489">Methyltransferase</keyword>
<reference evidence="13" key="1">
    <citation type="journal article" date="2023" name="Insect Mol. Biol.">
        <title>Genome sequencing provides insights into the evolution of gene families encoding plant cell wall-degrading enzymes in longhorned beetles.</title>
        <authorList>
            <person name="Shin N.R."/>
            <person name="Okamura Y."/>
            <person name="Kirsch R."/>
            <person name="Pauchet Y."/>
        </authorList>
    </citation>
    <scope>NUCLEOTIDE SEQUENCE</scope>
    <source>
        <strain evidence="13">AMC_N1</strain>
    </source>
</reference>
<dbReference type="AlphaFoldDB" id="A0AAV8YFB0"/>
<evidence type="ECO:0000256" key="2">
    <source>
        <dbReference type="ARBA" id="ARBA00004496"/>
    </source>
</evidence>
<dbReference type="GO" id="GO:0141101">
    <property type="term" value="F:tRNA(Ser) (uridine(44)-2'-O-)-methyltransferase activity"/>
    <property type="evidence" value="ECO:0007669"/>
    <property type="project" value="UniProtKB-EC"/>
</dbReference>
<evidence type="ECO:0000313" key="13">
    <source>
        <dbReference type="EMBL" id="KAJ8950412.1"/>
    </source>
</evidence>
<comment type="function">
    <text evidence="1">Probable adenosyl-L-methionine (AdoMet)-dependent tRNA (uracil-O(2)-)-methyltransferase.</text>
</comment>
<keyword evidence="6 11" id="KW-0808">Transferase</keyword>
<dbReference type="PROSITE" id="PS50103">
    <property type="entry name" value="ZF_C3H1"/>
    <property type="match status" value="1"/>
</dbReference>
<evidence type="ECO:0000256" key="4">
    <source>
        <dbReference type="ARBA" id="ARBA00022490"/>
    </source>
</evidence>
<dbReference type="GO" id="GO:0030488">
    <property type="term" value="P:tRNA methylation"/>
    <property type="evidence" value="ECO:0007669"/>
    <property type="project" value="UniProtKB-UniRule"/>
</dbReference>
<comment type="subcellular location">
    <subcellularLocation>
        <location evidence="2 11">Cytoplasm</location>
    </subcellularLocation>
</comment>
<keyword evidence="14" id="KW-1185">Reference proteome</keyword>
<dbReference type="GO" id="GO:0008270">
    <property type="term" value="F:zinc ion binding"/>
    <property type="evidence" value="ECO:0007669"/>
    <property type="project" value="UniProtKB-KW"/>
</dbReference>
<keyword evidence="10" id="KW-0479">Metal-binding</keyword>
<keyword evidence="7 11" id="KW-0949">S-adenosyl-L-methionine</keyword>
<evidence type="ECO:0000256" key="8">
    <source>
        <dbReference type="ARBA" id="ARBA00022694"/>
    </source>
</evidence>